<gene>
    <name evidence="1" type="ORF">GND98_012255</name>
</gene>
<dbReference type="AlphaFoldDB" id="A0A6L9EQ78"/>
<evidence type="ECO:0000313" key="1">
    <source>
        <dbReference type="EMBL" id="NAS18619.1"/>
    </source>
</evidence>
<accession>A0A6L9EQ78</accession>
<evidence type="ECO:0000313" key="2">
    <source>
        <dbReference type="Proteomes" id="UP000474042"/>
    </source>
</evidence>
<comment type="caution">
    <text evidence="1">The sequence shown here is derived from an EMBL/GenBank/DDBJ whole genome shotgun (WGS) entry which is preliminary data.</text>
</comment>
<dbReference type="Proteomes" id="UP000474042">
    <property type="component" value="Unassembled WGS sequence"/>
</dbReference>
<name>A0A6L9EQ78_CLOBU</name>
<organism evidence="1 2">
    <name type="scientific">Clostridium butyricum</name>
    <dbReference type="NCBI Taxonomy" id="1492"/>
    <lineage>
        <taxon>Bacteria</taxon>
        <taxon>Bacillati</taxon>
        <taxon>Bacillota</taxon>
        <taxon>Clostridia</taxon>
        <taxon>Eubacteriales</taxon>
        <taxon>Clostridiaceae</taxon>
        <taxon>Clostridium</taxon>
    </lineage>
</organism>
<protein>
    <submittedName>
        <fullName evidence="1">Uncharacterized protein</fullName>
    </submittedName>
</protein>
<reference evidence="1 2" key="1">
    <citation type="submission" date="2020-01" db="EMBL/GenBank/DDBJ databases">
        <title>Genome sequence of a 1,3-propanediol producer, Clostridium butyricum S3.</title>
        <authorList>
            <person name="Zhou J."/>
        </authorList>
    </citation>
    <scope>NUCLEOTIDE SEQUENCE [LARGE SCALE GENOMIC DNA]</scope>
    <source>
        <strain evidence="1 2">S3</strain>
    </source>
</reference>
<dbReference type="EMBL" id="WOFV02000038">
    <property type="protein sequence ID" value="NAS18619.1"/>
    <property type="molecule type" value="Genomic_DNA"/>
</dbReference>
<proteinExistence type="predicted"/>
<sequence length="100" mass="11188">MAKILSPNKSYTGVSASVAFCNGIGTTDNPELIDWFKNHKYQVIEEEKKDKKLDEMSVEELAAYANEHSIDIGKATSQAGIIEKIKAVKEEKKEDEEPDK</sequence>